<evidence type="ECO:0000313" key="3">
    <source>
        <dbReference type="Proteomes" id="UP000694409"/>
    </source>
</evidence>
<organism evidence="2 3">
    <name type="scientific">Serinus canaria</name>
    <name type="common">Island canary</name>
    <name type="synonym">Fringilla canaria</name>
    <dbReference type="NCBI Taxonomy" id="9135"/>
    <lineage>
        <taxon>Eukaryota</taxon>
        <taxon>Metazoa</taxon>
        <taxon>Chordata</taxon>
        <taxon>Craniata</taxon>
        <taxon>Vertebrata</taxon>
        <taxon>Euteleostomi</taxon>
        <taxon>Archelosauria</taxon>
        <taxon>Archosauria</taxon>
        <taxon>Dinosauria</taxon>
        <taxon>Saurischia</taxon>
        <taxon>Theropoda</taxon>
        <taxon>Coelurosauria</taxon>
        <taxon>Aves</taxon>
        <taxon>Neognathae</taxon>
        <taxon>Neoaves</taxon>
        <taxon>Telluraves</taxon>
        <taxon>Australaves</taxon>
        <taxon>Passeriformes</taxon>
        <taxon>Passeroidea</taxon>
        <taxon>Fringillidae</taxon>
        <taxon>Carduelinae</taxon>
        <taxon>Serinus</taxon>
    </lineage>
</organism>
<dbReference type="Proteomes" id="UP000694409">
    <property type="component" value="Unassembled WGS sequence"/>
</dbReference>
<sequence length="169" mass="17502">FSRNSSGAGAVLRSQPGPGRKHSAPPCFPALSSPFSQTWSHISPLLSGVCCPADLVALQSCAVPSSNTLRLQNSALGNRSKSEPGQGHSLSWPGQGHSLSWARRAEPGQGHSLSWASSPCRVPPGQPGCPAQQGLAPSLSHTRDTGHLSARPAQEISPSAMGRISRMVG</sequence>
<reference evidence="2" key="2">
    <citation type="submission" date="2025-09" db="UniProtKB">
        <authorList>
            <consortium name="Ensembl"/>
        </authorList>
    </citation>
    <scope>IDENTIFICATION</scope>
</reference>
<protein>
    <submittedName>
        <fullName evidence="2">Uncharacterized protein</fullName>
    </submittedName>
</protein>
<dbReference type="AlphaFoldDB" id="A0A8C9UH99"/>
<evidence type="ECO:0000313" key="2">
    <source>
        <dbReference type="Ensembl" id="ENSSCAP00000021701.1"/>
    </source>
</evidence>
<accession>A0A8C9UH99</accession>
<reference evidence="2" key="1">
    <citation type="submission" date="2025-08" db="UniProtKB">
        <authorList>
            <consortium name="Ensembl"/>
        </authorList>
    </citation>
    <scope>IDENTIFICATION</scope>
</reference>
<feature type="compositionally biased region" description="Low complexity" evidence="1">
    <location>
        <begin position="128"/>
        <end position="137"/>
    </location>
</feature>
<name>A0A8C9UH99_SERCA</name>
<feature type="region of interest" description="Disordered" evidence="1">
    <location>
        <begin position="76"/>
        <end position="169"/>
    </location>
</feature>
<dbReference type="Ensembl" id="ENSSCAT00000024187.1">
    <property type="protein sequence ID" value="ENSSCAP00000021701.1"/>
    <property type="gene ID" value="ENSSCAG00000015594.1"/>
</dbReference>
<proteinExistence type="predicted"/>
<feature type="region of interest" description="Disordered" evidence="1">
    <location>
        <begin position="1"/>
        <end position="25"/>
    </location>
</feature>
<keyword evidence="3" id="KW-1185">Reference proteome</keyword>
<evidence type="ECO:0000256" key="1">
    <source>
        <dbReference type="SAM" id="MobiDB-lite"/>
    </source>
</evidence>